<comment type="pathway">
    <text evidence="3">Carbohydrate degradation; pentose phosphate pathway; D-ribose 5-phosphate from D-ribulose 5-phosphate (non-oxidative stage): step 1/1.</text>
</comment>
<dbReference type="SUPFAM" id="SSF75445">
    <property type="entry name" value="D-ribose-5-phosphate isomerase (RpiA), lid domain"/>
    <property type="match status" value="1"/>
</dbReference>
<dbReference type="Gene3D" id="3.40.50.1360">
    <property type="match status" value="1"/>
</dbReference>
<feature type="binding site" evidence="3">
    <location>
        <begin position="25"/>
        <end position="28"/>
    </location>
    <ligand>
        <name>substrate</name>
    </ligand>
</feature>
<evidence type="ECO:0000256" key="3">
    <source>
        <dbReference type="HAMAP-Rule" id="MF_00170"/>
    </source>
</evidence>
<dbReference type="InterPro" id="IPR004788">
    <property type="entry name" value="Ribose5P_isomerase_type_A"/>
</dbReference>
<dbReference type="CDD" id="cd01398">
    <property type="entry name" value="RPI_A"/>
    <property type="match status" value="1"/>
</dbReference>
<organism evidence="4 5">
    <name type="scientific">Geoglobus acetivorans</name>
    <dbReference type="NCBI Taxonomy" id="565033"/>
    <lineage>
        <taxon>Archaea</taxon>
        <taxon>Methanobacteriati</taxon>
        <taxon>Methanobacteriota</taxon>
        <taxon>Archaeoglobi</taxon>
        <taxon>Archaeoglobales</taxon>
        <taxon>Archaeoglobaceae</taxon>
        <taxon>Geoglobus</taxon>
    </lineage>
</organism>
<dbReference type="AlphaFoldDB" id="A0A0A7GI29"/>
<proteinExistence type="inferred from homology"/>
<feature type="binding site" evidence="3">
    <location>
        <begin position="93"/>
        <end position="96"/>
    </location>
    <ligand>
        <name>substrate</name>
    </ligand>
</feature>
<dbReference type="EMBL" id="CP009552">
    <property type="protein sequence ID" value="AIY90586.1"/>
    <property type="molecule type" value="Genomic_DNA"/>
</dbReference>
<protein>
    <recommendedName>
        <fullName evidence="3">Ribose-5-phosphate isomerase A</fullName>
        <ecNumber evidence="3">5.3.1.6</ecNumber>
    </recommendedName>
    <alternativeName>
        <fullName evidence="3">Phosphoriboisomerase A</fullName>
        <shortName evidence="3">PRI</shortName>
    </alternativeName>
</protein>
<evidence type="ECO:0000313" key="5">
    <source>
        <dbReference type="Proteomes" id="UP000030624"/>
    </source>
</evidence>
<gene>
    <name evidence="3" type="primary">rpiA</name>
    <name evidence="4" type="ORF">GACE_1551</name>
</gene>
<feature type="binding site" evidence="3">
    <location>
        <begin position="80"/>
        <end position="83"/>
    </location>
    <ligand>
        <name>substrate</name>
    </ligand>
</feature>
<dbReference type="Proteomes" id="UP000030624">
    <property type="component" value="Chromosome"/>
</dbReference>
<keyword evidence="2 3" id="KW-0413">Isomerase</keyword>
<dbReference type="HAMAP" id="MF_00170">
    <property type="entry name" value="Rib_5P_isom_A"/>
    <property type="match status" value="1"/>
</dbReference>
<dbReference type="NCBIfam" id="TIGR00021">
    <property type="entry name" value="rpiA"/>
    <property type="match status" value="1"/>
</dbReference>
<comment type="function">
    <text evidence="3">Catalyzes the reversible conversion of ribose-5-phosphate to ribulose 5-phosphate.</text>
</comment>
<reference evidence="4 5" key="1">
    <citation type="journal article" date="2015" name="Appl. Environ. Microbiol.">
        <title>The Geoglobus acetivorans genome: Fe(III) reduction, acetate utilization, autotrophic growth, and degradation of aromatic compounds in a hyperthermophilic archaeon.</title>
        <authorList>
            <person name="Mardanov A.V."/>
            <person name="Slododkina G.B."/>
            <person name="Slobodkin A.I."/>
            <person name="Beletsky A.V."/>
            <person name="Gavrilov S.N."/>
            <person name="Kublanov I.V."/>
            <person name="Bonch-Osmolovskaya E.A."/>
            <person name="Skryabin K.G."/>
            <person name="Ravin N.V."/>
        </authorList>
    </citation>
    <scope>NUCLEOTIDE SEQUENCE [LARGE SCALE GENOMIC DNA]</scope>
    <source>
        <strain evidence="4 5">SBH6</strain>
    </source>
</reference>
<dbReference type="GO" id="GO:0004751">
    <property type="term" value="F:ribose-5-phosphate isomerase activity"/>
    <property type="evidence" value="ECO:0007669"/>
    <property type="project" value="UniProtKB-UniRule"/>
</dbReference>
<dbReference type="UniPathway" id="UPA00115">
    <property type="reaction ID" value="UER00412"/>
</dbReference>
<accession>A0A0A7GI29</accession>
<dbReference type="PANTHER" id="PTHR11934">
    <property type="entry name" value="RIBOSE-5-PHOSPHATE ISOMERASE"/>
    <property type="match status" value="1"/>
</dbReference>
<dbReference type="GO" id="GO:0006014">
    <property type="term" value="P:D-ribose metabolic process"/>
    <property type="evidence" value="ECO:0007669"/>
    <property type="project" value="TreeGrafter"/>
</dbReference>
<dbReference type="InterPro" id="IPR037171">
    <property type="entry name" value="NagB/RpiA_transferase-like"/>
</dbReference>
<dbReference type="GO" id="GO:0005829">
    <property type="term" value="C:cytosol"/>
    <property type="evidence" value="ECO:0007669"/>
    <property type="project" value="TreeGrafter"/>
</dbReference>
<dbReference type="GO" id="GO:0009052">
    <property type="term" value="P:pentose-phosphate shunt, non-oxidative branch"/>
    <property type="evidence" value="ECO:0007669"/>
    <property type="project" value="UniProtKB-UniRule"/>
</dbReference>
<dbReference type="EC" id="5.3.1.6" evidence="3"/>
<evidence type="ECO:0000256" key="1">
    <source>
        <dbReference type="ARBA" id="ARBA00001713"/>
    </source>
</evidence>
<dbReference type="GeneID" id="24798132"/>
<comment type="catalytic activity">
    <reaction evidence="1 3">
        <text>aldehydo-D-ribose 5-phosphate = D-ribulose 5-phosphate</text>
        <dbReference type="Rhea" id="RHEA:14657"/>
        <dbReference type="ChEBI" id="CHEBI:58121"/>
        <dbReference type="ChEBI" id="CHEBI:58273"/>
        <dbReference type="EC" id="5.3.1.6"/>
    </reaction>
</comment>
<dbReference type="Gene3D" id="3.30.70.260">
    <property type="match status" value="1"/>
</dbReference>
<dbReference type="RefSeq" id="WP_048092449.1">
    <property type="nucleotide sequence ID" value="NZ_CP009552.1"/>
</dbReference>
<dbReference type="InterPro" id="IPR020672">
    <property type="entry name" value="Ribose5P_isomerase_typA_subgr"/>
</dbReference>
<dbReference type="NCBIfam" id="NF001924">
    <property type="entry name" value="PRK00702.1"/>
    <property type="match status" value="1"/>
</dbReference>
<dbReference type="eggNOG" id="arCOG01122">
    <property type="taxonomic scope" value="Archaea"/>
</dbReference>
<dbReference type="STRING" id="565033.GACE_1551"/>
<name>A0A0A7GI29_GEOAI</name>
<evidence type="ECO:0000313" key="4">
    <source>
        <dbReference type="EMBL" id="AIY90586.1"/>
    </source>
</evidence>
<comment type="similarity">
    <text evidence="3">Belongs to the ribose 5-phosphate isomerase family.</text>
</comment>
<evidence type="ECO:0000256" key="2">
    <source>
        <dbReference type="ARBA" id="ARBA00023235"/>
    </source>
</evidence>
<dbReference type="SUPFAM" id="SSF100950">
    <property type="entry name" value="NagB/RpiA/CoA transferase-like"/>
    <property type="match status" value="1"/>
</dbReference>
<dbReference type="Pfam" id="PF06026">
    <property type="entry name" value="Rib_5-P_isom_A"/>
    <property type="match status" value="1"/>
</dbReference>
<comment type="subunit">
    <text evidence="3">Homodimer.</text>
</comment>
<dbReference type="PANTHER" id="PTHR11934:SF0">
    <property type="entry name" value="RIBOSE-5-PHOSPHATE ISOMERASE"/>
    <property type="match status" value="1"/>
</dbReference>
<feature type="active site" description="Proton acceptor" evidence="3">
    <location>
        <position position="102"/>
    </location>
</feature>
<dbReference type="KEGG" id="gac:GACE_1551"/>
<sequence>MIEKVNCAKKAIEFVEDGMVIGLGSGTTVRVFVEMLAEKVGEGLDVVVVPSSIDSHVLAVEHGIRTASLLEYPEPDICIDGADQVDRDFNLIKGGGGALTREKIVASASRKFYVIVDESKMAERLNMPVPVEILEFAYGFVKRKIGEMGCLLKLREGKGKLRPVISDNGNIIADVDAGVIENPGELERLLRIPGIVENGIFLAEMVDGVIVGRSNGAEVLKR</sequence>
<dbReference type="HOGENOM" id="CLU_056590_1_0_2"/>
<feature type="binding site" evidence="3">
    <location>
        <position position="120"/>
    </location>
    <ligand>
        <name>substrate</name>
    </ligand>
</feature>
<dbReference type="FunFam" id="3.40.50.1360:FF:000001">
    <property type="entry name" value="Ribose-5-phosphate isomerase A"/>
    <property type="match status" value="1"/>
</dbReference>